<dbReference type="EMBL" id="ABEXCJ050000001">
    <property type="protein sequence ID" value="EMR4588869.1"/>
    <property type="molecule type" value="Genomic_DNA"/>
</dbReference>
<comment type="caution">
    <text evidence="2">The sequence shown here is derived from an EMBL/GenBank/DDBJ whole genome shotgun (WGS) entry which is preliminary data.</text>
</comment>
<name>A0AAD2VPC2_PRORE</name>
<dbReference type="EMBL" id="ABEXCJ040000001">
    <property type="protein sequence ID" value="ELR5216682.1"/>
    <property type="molecule type" value="Genomic_DNA"/>
</dbReference>
<gene>
    <name evidence="3" type="ORF">M0K77_001150</name>
    <name evidence="2" type="ORF">M0K77_RS05750</name>
</gene>
<dbReference type="Pfam" id="PF05860">
    <property type="entry name" value="TPS"/>
    <property type="match status" value="1"/>
</dbReference>
<dbReference type="AlphaFoldDB" id="A0AAD2VPC2"/>
<dbReference type="InterPro" id="IPR008638">
    <property type="entry name" value="FhaB/CdiA-like_TPS"/>
</dbReference>
<protein>
    <submittedName>
        <fullName evidence="2">Filamentous hemagglutinin N-terminal domain-containing protein</fullName>
    </submittedName>
</protein>
<evidence type="ECO:0000259" key="1">
    <source>
        <dbReference type="SMART" id="SM00912"/>
    </source>
</evidence>
<dbReference type="InterPro" id="IPR010069">
    <property type="entry name" value="CdiA_FHA1_rpt"/>
</dbReference>
<dbReference type="Gene3D" id="2.160.20.10">
    <property type="entry name" value="Single-stranded right-handed beta-helix, Pectin lyase-like"/>
    <property type="match status" value="1"/>
</dbReference>
<dbReference type="NCBIfam" id="TIGR01901">
    <property type="entry name" value="adhes_NPXG"/>
    <property type="match status" value="1"/>
</dbReference>
<dbReference type="SUPFAM" id="SSF51126">
    <property type="entry name" value="Pectin lyase-like"/>
    <property type="match status" value="1"/>
</dbReference>
<evidence type="ECO:0000313" key="2">
    <source>
        <dbReference type="EMBL" id="ELR5216682.1"/>
    </source>
</evidence>
<reference evidence="2" key="1">
    <citation type="submission" date="2023-10" db="EMBL/GenBank/DDBJ databases">
        <authorList>
            <consortium name="Clinical and Environmental Microbiology Branch: Whole genome sequencing antimicrobial resistance pathogens in the healthcare setting"/>
        </authorList>
    </citation>
    <scope>NUCLEOTIDE SEQUENCE</scope>
    <source>
        <strain evidence="2">2020QW-00022</strain>
    </source>
</reference>
<feature type="domain" description="Filamentous haemagglutinin FhaB/tRNA nuclease CdiA-like TPS" evidence="1">
    <location>
        <begin position="49"/>
        <end position="171"/>
    </location>
</feature>
<dbReference type="InterPro" id="IPR011050">
    <property type="entry name" value="Pectin_lyase_fold/virulence"/>
</dbReference>
<accession>A0AAD2VPC2</accession>
<dbReference type="NCBIfam" id="TIGR01731">
    <property type="entry name" value="fil_hemag_20aa"/>
    <property type="match status" value="9"/>
</dbReference>
<organism evidence="2">
    <name type="scientific">Providencia rettgeri</name>
    <dbReference type="NCBI Taxonomy" id="587"/>
    <lineage>
        <taxon>Bacteria</taxon>
        <taxon>Pseudomonadati</taxon>
        <taxon>Pseudomonadota</taxon>
        <taxon>Gammaproteobacteria</taxon>
        <taxon>Enterobacterales</taxon>
        <taxon>Morganellaceae</taxon>
        <taxon>Providencia</taxon>
    </lineage>
</organism>
<dbReference type="SMART" id="SM00912">
    <property type="entry name" value="Haemagg_act"/>
    <property type="match status" value="1"/>
</dbReference>
<proteinExistence type="predicted"/>
<evidence type="ECO:0000313" key="3">
    <source>
        <dbReference type="EMBL" id="EMR4588869.1"/>
    </source>
</evidence>
<sequence length="717" mass="75355">MKHTSNHSITHPMMKIKPLFLNVSIILGSISIAHGAVINTNGAGVINQSNGPTIVQIKGASDKGVSHNIYSQFDVDQKGVILNNSTTNTNTTLGGQINGNLNLGNGNGPAKVILNEVNSNKASTLGGMIEVAGDKAQVIVANASGITCNNCGFINTDRVTLTTGKPIVAGGEVLGYNVSNGQITINNRLQSDSPTDIIARSAVIRGNITAKEINVITGNNFVDADATNITKLPGSNSTPRVGIDVAAMGGMYADKITLVSTESGTGVSNLGMLSAGSGGIKIDSTGLVYNQNALMNSNGDIDIKSNGLYNNSSIVAQGDISINNHNTVISNNAGLIKSNGGNIKIAAGTINNNQRGVIHAQQDIEINTNHLTNNNGSIKTKQGNIDITSTNSIDNSYSIYHGAINEPERGIRAGGKLTIDTTKLHNNNSVLSGQDVALTGRYIITNDSNGQIIAKRRIDIDAETLQNQNALIKSTNGQTNITLSSNLLNNRYGVIDSGKALNINANILYNDGSLISNAGKSKYNVTTLNNQNGYIKGNNLNIKATYVGNDKGLITADSNVVINSSQIDNTNSAQFNNSGNIFGAAGYTGGIYAKNGSVTIKGTNLNNKYGIISANTFQNAGTDGDVKINLKNNLENSYGKILASKTINLDMNRLNNTYSGFIRAGKDLSINAFSRVENNNGVLSSYGKTEITSPVIYNGPYGRILGSTVVLNTSNYY</sequence>
<dbReference type="InterPro" id="IPR012334">
    <property type="entry name" value="Pectin_lyas_fold"/>
</dbReference>